<dbReference type="EMBL" id="KE673266">
    <property type="protein sequence ID" value="ERE77714.1"/>
    <property type="molecule type" value="Genomic_DNA"/>
</dbReference>
<evidence type="ECO:0000313" key="2">
    <source>
        <dbReference type="EMBL" id="ERE77714.1"/>
    </source>
</evidence>
<organism evidence="2 3">
    <name type="scientific">Cricetulus griseus</name>
    <name type="common">Chinese hamster</name>
    <name type="synonym">Cricetulus barabensis griseus</name>
    <dbReference type="NCBI Taxonomy" id="10029"/>
    <lineage>
        <taxon>Eukaryota</taxon>
        <taxon>Metazoa</taxon>
        <taxon>Chordata</taxon>
        <taxon>Craniata</taxon>
        <taxon>Vertebrata</taxon>
        <taxon>Euteleostomi</taxon>
        <taxon>Mammalia</taxon>
        <taxon>Eutheria</taxon>
        <taxon>Euarchontoglires</taxon>
        <taxon>Glires</taxon>
        <taxon>Rodentia</taxon>
        <taxon>Myomorpha</taxon>
        <taxon>Muroidea</taxon>
        <taxon>Cricetidae</taxon>
        <taxon>Cricetinae</taxon>
        <taxon>Cricetulus</taxon>
    </lineage>
</organism>
<reference evidence="3" key="1">
    <citation type="journal article" date="2013" name="Nat. Biotechnol.">
        <title>Chinese hamster genome sequenced from sorted chromosomes.</title>
        <authorList>
            <person name="Brinkrolf K."/>
            <person name="Rupp O."/>
            <person name="Laux H."/>
            <person name="Kollin F."/>
            <person name="Ernst W."/>
            <person name="Linke B."/>
            <person name="Kofler R."/>
            <person name="Romand S."/>
            <person name="Hesse F."/>
            <person name="Budach W.E."/>
            <person name="Galosy S."/>
            <person name="Muller D."/>
            <person name="Noll T."/>
            <person name="Wienberg J."/>
            <person name="Jostock T."/>
            <person name="Leonard M."/>
            <person name="Grillari J."/>
            <person name="Tauch A."/>
            <person name="Goesmann A."/>
            <person name="Helk B."/>
            <person name="Mott J.E."/>
            <person name="Puhler A."/>
            <person name="Borth N."/>
        </authorList>
    </citation>
    <scope>NUCLEOTIDE SEQUENCE [LARGE SCALE GENOMIC DNA]</scope>
    <source>
        <strain evidence="3">17A/GY</strain>
    </source>
</reference>
<name>A0A061IAY7_CRIGR</name>
<evidence type="ECO:0000313" key="3">
    <source>
        <dbReference type="Proteomes" id="UP000030759"/>
    </source>
</evidence>
<protein>
    <submittedName>
        <fullName evidence="2">Uncharacterized protein</fullName>
    </submittedName>
</protein>
<feature type="region of interest" description="Disordered" evidence="1">
    <location>
        <begin position="68"/>
        <end position="89"/>
    </location>
</feature>
<proteinExistence type="predicted"/>
<accession>A0A061IAY7</accession>
<sequence>MRWIRIQWQDLTYRGPVAVLSPSAGPADPNTPEHYRGPGNSDTSIHKKRTDIRVLDLFACTKREPWFHTHQESKKCPLHPPEERMRRGQ</sequence>
<dbReference type="Proteomes" id="UP000030759">
    <property type="component" value="Unassembled WGS sequence"/>
</dbReference>
<dbReference type="AlphaFoldDB" id="A0A061IAY7"/>
<gene>
    <name evidence="2" type="ORF">H671_3g10872</name>
</gene>
<feature type="region of interest" description="Disordered" evidence="1">
    <location>
        <begin position="22"/>
        <end position="47"/>
    </location>
</feature>
<feature type="non-terminal residue" evidence="2">
    <location>
        <position position="89"/>
    </location>
</feature>
<evidence type="ECO:0000256" key="1">
    <source>
        <dbReference type="SAM" id="MobiDB-lite"/>
    </source>
</evidence>